<dbReference type="SMART" id="SM00950">
    <property type="entry name" value="Piwi"/>
    <property type="match status" value="1"/>
</dbReference>
<dbReference type="CDD" id="cd02846">
    <property type="entry name" value="PAZ_argonaute_like"/>
    <property type="match status" value="1"/>
</dbReference>
<evidence type="ECO:0000313" key="7">
    <source>
        <dbReference type="Proteomes" id="UP001497512"/>
    </source>
</evidence>
<protein>
    <submittedName>
        <fullName evidence="6">Uncharacterized protein</fullName>
    </submittedName>
</protein>
<feature type="domain" description="Piwi" evidence="5">
    <location>
        <begin position="635"/>
        <end position="935"/>
    </location>
</feature>
<dbReference type="CDD" id="cd04657">
    <property type="entry name" value="Piwi_ago-like"/>
    <property type="match status" value="1"/>
</dbReference>
<dbReference type="SUPFAM" id="SSF101690">
    <property type="entry name" value="PAZ domain"/>
    <property type="match status" value="1"/>
</dbReference>
<organism evidence="6 7">
    <name type="scientific">Sphagnum troendelagicum</name>
    <dbReference type="NCBI Taxonomy" id="128251"/>
    <lineage>
        <taxon>Eukaryota</taxon>
        <taxon>Viridiplantae</taxon>
        <taxon>Streptophyta</taxon>
        <taxon>Embryophyta</taxon>
        <taxon>Bryophyta</taxon>
        <taxon>Sphagnophytina</taxon>
        <taxon>Sphagnopsida</taxon>
        <taxon>Sphagnales</taxon>
        <taxon>Sphagnaceae</taxon>
        <taxon>Sphagnum</taxon>
    </lineage>
</organism>
<keyword evidence="2" id="KW-0943">RNA-mediated gene silencing</keyword>
<comment type="similarity">
    <text evidence="1">Belongs to the argonaute family. Ago subfamily.</text>
</comment>
<dbReference type="InterPro" id="IPR036085">
    <property type="entry name" value="PAZ_dom_sf"/>
</dbReference>
<dbReference type="Pfam" id="PF16486">
    <property type="entry name" value="ArgoN"/>
    <property type="match status" value="1"/>
</dbReference>
<dbReference type="EMBL" id="OZ019895">
    <property type="protein sequence ID" value="CAK9221288.1"/>
    <property type="molecule type" value="Genomic_DNA"/>
</dbReference>
<dbReference type="PROSITE" id="PS50822">
    <property type="entry name" value="PIWI"/>
    <property type="match status" value="1"/>
</dbReference>
<dbReference type="Gene3D" id="3.30.420.10">
    <property type="entry name" value="Ribonuclease H-like superfamily/Ribonuclease H"/>
    <property type="match status" value="1"/>
</dbReference>
<dbReference type="PANTHER" id="PTHR22891">
    <property type="entry name" value="EUKARYOTIC TRANSLATION INITIATION FACTOR 2C"/>
    <property type="match status" value="1"/>
</dbReference>
<dbReference type="SUPFAM" id="SSF53098">
    <property type="entry name" value="Ribonuclease H-like"/>
    <property type="match status" value="1"/>
</dbReference>
<reference evidence="6" key="1">
    <citation type="submission" date="2024-02" db="EMBL/GenBank/DDBJ databases">
        <authorList>
            <consortium name="ELIXIR-Norway"/>
            <consortium name="Elixir Norway"/>
        </authorList>
    </citation>
    <scope>NUCLEOTIDE SEQUENCE</scope>
</reference>
<accession>A0ABP0UHB1</accession>
<dbReference type="Pfam" id="PF08699">
    <property type="entry name" value="ArgoL1"/>
    <property type="match status" value="1"/>
</dbReference>
<gene>
    <name evidence="6" type="ORF">CSSPTR1EN2_LOCUS15881</name>
</gene>
<feature type="domain" description="PAZ" evidence="4">
    <location>
        <begin position="337"/>
        <end position="456"/>
    </location>
</feature>
<dbReference type="Pfam" id="PF16488">
    <property type="entry name" value="ArgoL2"/>
    <property type="match status" value="1"/>
</dbReference>
<evidence type="ECO:0000259" key="5">
    <source>
        <dbReference type="PROSITE" id="PS50822"/>
    </source>
</evidence>
<dbReference type="Pfam" id="PF02171">
    <property type="entry name" value="Piwi"/>
    <property type="match status" value="1"/>
</dbReference>
<dbReference type="SMART" id="SM01163">
    <property type="entry name" value="DUF1785"/>
    <property type="match status" value="1"/>
</dbReference>
<dbReference type="Proteomes" id="UP001497512">
    <property type="component" value="Chromosome 3"/>
</dbReference>
<dbReference type="InterPro" id="IPR045246">
    <property type="entry name" value="Piwi_ago-like"/>
</dbReference>
<feature type="region of interest" description="Disordered" evidence="3">
    <location>
        <begin position="1"/>
        <end position="67"/>
    </location>
</feature>
<dbReference type="InterPro" id="IPR014811">
    <property type="entry name" value="ArgoL1"/>
</dbReference>
<evidence type="ECO:0000256" key="1">
    <source>
        <dbReference type="ARBA" id="ARBA00008201"/>
    </source>
</evidence>
<dbReference type="InterPro" id="IPR012337">
    <property type="entry name" value="RNaseH-like_sf"/>
</dbReference>
<evidence type="ECO:0000259" key="4">
    <source>
        <dbReference type="PROSITE" id="PS50821"/>
    </source>
</evidence>
<dbReference type="Gene3D" id="3.40.50.2300">
    <property type="match status" value="1"/>
</dbReference>
<dbReference type="InterPro" id="IPR003100">
    <property type="entry name" value="PAZ_dom"/>
</dbReference>
<dbReference type="SMART" id="SM00949">
    <property type="entry name" value="PAZ"/>
    <property type="match status" value="1"/>
</dbReference>
<dbReference type="InterPro" id="IPR032474">
    <property type="entry name" value="Argonaute_N"/>
</dbReference>
<dbReference type="InterPro" id="IPR036397">
    <property type="entry name" value="RNaseH_sf"/>
</dbReference>
<dbReference type="Pfam" id="PF16487">
    <property type="entry name" value="ArgoMid"/>
    <property type="match status" value="1"/>
</dbReference>
<dbReference type="InterPro" id="IPR032472">
    <property type="entry name" value="ArgoL2"/>
</dbReference>
<dbReference type="Gene3D" id="2.170.260.10">
    <property type="entry name" value="paz domain"/>
    <property type="match status" value="1"/>
</dbReference>
<dbReference type="InterPro" id="IPR003165">
    <property type="entry name" value="Piwi"/>
</dbReference>
<evidence type="ECO:0000256" key="3">
    <source>
        <dbReference type="SAM" id="MobiDB-lite"/>
    </source>
</evidence>
<sequence>MEETTDLDSRKTIAVLPPPAPPLGGAMEPAITPAGYEARPGSAGSVEQLPLKNGRADGRTSSSSSAGRAAAELVGVARRSTPAKCAPGAPPPVLKKVISQATRGGYGRTGRPIDLLCNHFAVKLTSMADVYHYNVTITPEASKKINRDVMNKLRTTDGAAEFKGKHGAYDGHKSLFTSGPLNFSNQQEYPVFLHGERLASLKYDSLSQLLNTTSVTVLNKKETQTVQWDRKFIVHIDFAAKVNMRAFCDAVTEQPGGQVDRAQDALQVLDMVLRESASSKGYLLVRDNFFHPSFGQLGNLGEGVEAWRGFHASIRATQMGLTLNLDTTTTTVIKPIMVEEFIREKLNMQSNESLDRLDERGWNEVKIMLKKVKVKTTHLRVSRTHTISGFSPLACKDLKFLRQSWQDAEEPKQVSVANYYWEVYKHRLKYPNAPALDVGRKGKPIYIPLELCKIVEGQWYTKPLSQIQHQKQIDFGKQSPQDRRAVCESAIANNKYDSDELFQEFGLSFNPQLAKVSARLLEPPSLLFGGGRKENPREGRWNFNNKIFMKGCEIPNWVVVVFDRRCHDGHDIAQSLVRACNKRGMRVSDPKAVEKEPQNNQCFPPDERVRRIFHFLTHHRPIFILAVLPDKDIPFKKMCEVTIGVASQCMVKPRQLNDQYLGNLALKINLKLGGYNSPLSLEMADFLGTSTIIFGMDVSHPGSLGDVDSPSIAAVVASKEWPNNISGLYSARVRTQPSKMEMIEGLYEELDGQPGGMVKDLLIEFYNRSSGPENLRKPQQVIIYRDGISESQFQQCLDLEVTAFTKACEALDSGYHPKITFIVAQKRQHTRFFPVPNSHYMRNGNVLPGTIIDKDVCHPSNYDFFLCSHAGLFGTTRPTHYHVLYNENDKFTPDHLQQLTNHLCYAFARSTAAVAVAAPAAYAHCVALRFRKLLDTETGSDTNSVKRSFNGSSIAGGKPIHTIPVLKLKSHESMFFC</sequence>
<evidence type="ECO:0000313" key="6">
    <source>
        <dbReference type="EMBL" id="CAK9221288.1"/>
    </source>
</evidence>
<evidence type="ECO:0000256" key="2">
    <source>
        <dbReference type="ARBA" id="ARBA00023158"/>
    </source>
</evidence>
<keyword evidence="7" id="KW-1185">Reference proteome</keyword>
<dbReference type="InterPro" id="IPR032473">
    <property type="entry name" value="Argonaute_Mid_dom"/>
</dbReference>
<name>A0ABP0UHB1_9BRYO</name>
<proteinExistence type="inferred from homology"/>
<dbReference type="Pfam" id="PF02170">
    <property type="entry name" value="PAZ"/>
    <property type="match status" value="1"/>
</dbReference>
<dbReference type="PROSITE" id="PS50821">
    <property type="entry name" value="PAZ"/>
    <property type="match status" value="1"/>
</dbReference>